<dbReference type="InterPro" id="IPR015631">
    <property type="entry name" value="CD2/SLAM_rcpt"/>
</dbReference>
<keyword evidence="2 5" id="KW-0732">Signal</keyword>
<protein>
    <submittedName>
        <fullName evidence="8">Carcinoembryonic antigen-related cell adhesion molecule 21-like</fullName>
    </submittedName>
</protein>
<evidence type="ECO:0000259" key="6">
    <source>
        <dbReference type="PROSITE" id="PS50835"/>
    </source>
</evidence>
<dbReference type="Gene3D" id="2.60.40.10">
    <property type="entry name" value="Immunoglobulins"/>
    <property type="match status" value="1"/>
</dbReference>
<dbReference type="Proteomes" id="UP000001554">
    <property type="component" value="Chromosome 17"/>
</dbReference>
<dbReference type="AlphaFoldDB" id="A0A9J7HL62"/>
<organism evidence="7 8">
    <name type="scientific">Branchiostoma floridae</name>
    <name type="common">Florida lancelet</name>
    <name type="synonym">Amphioxus</name>
    <dbReference type="NCBI Taxonomy" id="7739"/>
    <lineage>
        <taxon>Eukaryota</taxon>
        <taxon>Metazoa</taxon>
        <taxon>Chordata</taxon>
        <taxon>Cephalochordata</taxon>
        <taxon>Leptocardii</taxon>
        <taxon>Amphioxiformes</taxon>
        <taxon>Branchiostomatidae</taxon>
        <taxon>Branchiostoma</taxon>
    </lineage>
</organism>
<dbReference type="SUPFAM" id="SSF48726">
    <property type="entry name" value="Immunoglobulin"/>
    <property type="match status" value="2"/>
</dbReference>
<dbReference type="InterPro" id="IPR036179">
    <property type="entry name" value="Ig-like_dom_sf"/>
</dbReference>
<accession>A0A9J7HL62</accession>
<dbReference type="KEGG" id="bfo:118404763"/>
<dbReference type="InterPro" id="IPR007110">
    <property type="entry name" value="Ig-like_dom"/>
</dbReference>
<dbReference type="PANTHER" id="PTHR12080">
    <property type="entry name" value="SIGNALING LYMPHOCYTIC ACTIVATION MOLECULE"/>
    <property type="match status" value="1"/>
</dbReference>
<reference evidence="7" key="1">
    <citation type="journal article" date="2020" name="Nat. Ecol. Evol.">
        <title>Deeply conserved synteny resolves early events in vertebrate evolution.</title>
        <authorList>
            <person name="Simakov O."/>
            <person name="Marletaz F."/>
            <person name="Yue J.X."/>
            <person name="O'Connell B."/>
            <person name="Jenkins J."/>
            <person name="Brandt A."/>
            <person name="Calef R."/>
            <person name="Tung C.H."/>
            <person name="Huang T.K."/>
            <person name="Schmutz J."/>
            <person name="Satoh N."/>
            <person name="Yu J.K."/>
            <person name="Putnam N.H."/>
            <person name="Green R.E."/>
            <person name="Rokhsar D.S."/>
        </authorList>
    </citation>
    <scope>NUCLEOTIDE SEQUENCE [LARGE SCALE GENOMIC DNA]</scope>
    <source>
        <strain evidence="7">S238N-H82</strain>
    </source>
</reference>
<gene>
    <name evidence="8" type="primary">LOC118404763</name>
</gene>
<feature type="chain" id="PRO_5039903267" evidence="5">
    <location>
        <begin position="27"/>
        <end position="183"/>
    </location>
</feature>
<dbReference type="Pfam" id="PF07686">
    <property type="entry name" value="V-set"/>
    <property type="match status" value="1"/>
</dbReference>
<evidence type="ECO:0000256" key="2">
    <source>
        <dbReference type="ARBA" id="ARBA00022729"/>
    </source>
</evidence>
<dbReference type="SMART" id="SM00409">
    <property type="entry name" value="IG"/>
    <property type="match status" value="1"/>
</dbReference>
<keyword evidence="7" id="KW-1185">Reference proteome</keyword>
<dbReference type="InterPro" id="IPR003599">
    <property type="entry name" value="Ig_sub"/>
</dbReference>
<dbReference type="GeneID" id="118404763"/>
<evidence type="ECO:0000256" key="1">
    <source>
        <dbReference type="ARBA" id="ARBA00004370"/>
    </source>
</evidence>
<keyword evidence="4" id="KW-0325">Glycoprotein</keyword>
<dbReference type="GO" id="GO:0016020">
    <property type="term" value="C:membrane"/>
    <property type="evidence" value="ECO:0007669"/>
    <property type="project" value="UniProtKB-SubCell"/>
</dbReference>
<sequence length="183" mass="19254">MIPQNGDVLLFGLVCGFLLSTGLVQASVVYIQTGSTSALSCGVTLTGSLTLRTATWRKQGSPVVVVAEYLIGTSTAGPAYTGRASVNDTGFLLLERVTQADDGMYSCQATLSDFSITEMVEPELQVVDSPGTPTLSMSPNPTCENENQDVQLTCSVASGTTPFTYTFHVVHPAGNRQYAADSV</sequence>
<keyword evidence="3" id="KW-0472">Membrane</keyword>
<dbReference type="InterPro" id="IPR013783">
    <property type="entry name" value="Ig-like_fold"/>
</dbReference>
<evidence type="ECO:0000256" key="3">
    <source>
        <dbReference type="ARBA" id="ARBA00023136"/>
    </source>
</evidence>
<name>A0A9J7HL62_BRAFL</name>
<comment type="subcellular location">
    <subcellularLocation>
        <location evidence="1">Membrane</location>
    </subcellularLocation>
</comment>
<evidence type="ECO:0000256" key="4">
    <source>
        <dbReference type="ARBA" id="ARBA00023180"/>
    </source>
</evidence>
<dbReference type="PROSITE" id="PS50835">
    <property type="entry name" value="IG_LIKE"/>
    <property type="match status" value="1"/>
</dbReference>
<evidence type="ECO:0000256" key="5">
    <source>
        <dbReference type="SAM" id="SignalP"/>
    </source>
</evidence>
<proteinExistence type="predicted"/>
<reference evidence="8" key="2">
    <citation type="submission" date="2025-08" db="UniProtKB">
        <authorList>
            <consortium name="RefSeq"/>
        </authorList>
    </citation>
    <scope>IDENTIFICATION</scope>
    <source>
        <strain evidence="8">S238N-H82</strain>
        <tissue evidence="8">Testes</tissue>
    </source>
</reference>
<dbReference type="PANTHER" id="PTHR12080:SF48">
    <property type="entry name" value="IMMUNOGLOBULIN SUBTYPE DOMAIN-CONTAINING PROTEIN"/>
    <property type="match status" value="1"/>
</dbReference>
<evidence type="ECO:0000313" key="8">
    <source>
        <dbReference type="RefSeq" id="XP_035659984.1"/>
    </source>
</evidence>
<feature type="domain" description="Ig-like" evidence="6">
    <location>
        <begin position="3"/>
        <end position="117"/>
    </location>
</feature>
<feature type="signal peptide" evidence="5">
    <location>
        <begin position="1"/>
        <end position="26"/>
    </location>
</feature>
<dbReference type="InterPro" id="IPR013106">
    <property type="entry name" value="Ig_V-set"/>
</dbReference>
<evidence type="ECO:0000313" key="7">
    <source>
        <dbReference type="Proteomes" id="UP000001554"/>
    </source>
</evidence>
<dbReference type="RefSeq" id="XP_035659984.1">
    <property type="nucleotide sequence ID" value="XM_035804091.1"/>
</dbReference>